<dbReference type="Gene3D" id="3.30.430.20">
    <property type="entry name" value="Gnk2 domain, C-X8-C-X2-C motif"/>
    <property type="match status" value="2"/>
</dbReference>
<name>A0A5B7B757_DAVIN</name>
<sequence>MGLTPAPKLFSLLFLSLTLFTILGSSSDNTNLVYKGCADQKFQDPNGVYTQTLKTLFDTLVSQSSSVKFFKNTTGEDQSAIFGLFQCRGDLTNVDCSNCVSKLPDMSQKLCGKTIAARIQLSGCYMRYEVVGFKQVSGTELLYKVCGSTQASGTGFGDRLDSALGEIEKGVGSGDGFYTGSYESVYVLGQCEGDLASGDCVDCVKNAVERAKSECGTSISSQIYLQECYISYTYYPNGVPTKSLSSTGTGQNTKKTVAIVVGGIAGLGFGIACLMFAVSVLKKRDDKYGG</sequence>
<accession>A0A5B7B757</accession>
<comment type="subcellular location">
    <subcellularLocation>
        <location evidence="12">Cell junction</location>
        <location evidence="12">Plasmodesma</location>
    </subcellularLocation>
    <subcellularLocation>
        <location evidence="1">Cell membrane</location>
        <topology evidence="1">Single-pass type I membrane protein</topology>
    </subcellularLocation>
</comment>
<evidence type="ECO:0000256" key="9">
    <source>
        <dbReference type="ARBA" id="ARBA00022989"/>
    </source>
</evidence>
<evidence type="ECO:0000256" key="2">
    <source>
        <dbReference type="ARBA" id="ARBA00022448"/>
    </source>
</evidence>
<organism evidence="17">
    <name type="scientific">Davidia involucrata</name>
    <name type="common">Dove tree</name>
    <dbReference type="NCBI Taxonomy" id="16924"/>
    <lineage>
        <taxon>Eukaryota</taxon>
        <taxon>Viridiplantae</taxon>
        <taxon>Streptophyta</taxon>
        <taxon>Embryophyta</taxon>
        <taxon>Tracheophyta</taxon>
        <taxon>Spermatophyta</taxon>
        <taxon>Magnoliopsida</taxon>
        <taxon>eudicotyledons</taxon>
        <taxon>Gunneridae</taxon>
        <taxon>Pentapetalae</taxon>
        <taxon>asterids</taxon>
        <taxon>Cornales</taxon>
        <taxon>Nyssaceae</taxon>
        <taxon>Davidia</taxon>
    </lineage>
</organism>
<evidence type="ECO:0000256" key="11">
    <source>
        <dbReference type="ARBA" id="ARBA00023157"/>
    </source>
</evidence>
<keyword evidence="11" id="KW-1015">Disulfide bond</keyword>
<dbReference type="EC" id="2.7.11.1" evidence="17"/>
<feature type="domain" description="Gnk2-homologous" evidence="16">
    <location>
        <begin position="138"/>
        <end position="237"/>
    </location>
</feature>
<keyword evidence="7" id="KW-0677">Repeat</keyword>
<dbReference type="GO" id="GO:0009506">
    <property type="term" value="C:plasmodesma"/>
    <property type="evidence" value="ECO:0007669"/>
    <property type="project" value="UniProtKB-SubCell"/>
</dbReference>
<evidence type="ECO:0000313" key="17">
    <source>
        <dbReference type="EMBL" id="MPA64108.1"/>
    </source>
</evidence>
<gene>
    <name evidence="17" type="ORF">Din_033549</name>
</gene>
<evidence type="ECO:0000256" key="4">
    <source>
        <dbReference type="ARBA" id="ARBA00022581"/>
    </source>
</evidence>
<dbReference type="FunFam" id="3.30.430.20:FF:000008">
    <property type="entry name" value="cysteine-rich repeat secretory protein 3"/>
    <property type="match status" value="1"/>
</dbReference>
<evidence type="ECO:0000256" key="1">
    <source>
        <dbReference type="ARBA" id="ARBA00004251"/>
    </source>
</evidence>
<dbReference type="InterPro" id="IPR002902">
    <property type="entry name" value="GNK2"/>
</dbReference>
<dbReference type="GO" id="GO:0005886">
    <property type="term" value="C:plasma membrane"/>
    <property type="evidence" value="ECO:0007669"/>
    <property type="project" value="UniProtKB-SubCell"/>
</dbReference>
<dbReference type="GO" id="GO:0046739">
    <property type="term" value="P:transport of virus in multicellular host"/>
    <property type="evidence" value="ECO:0007669"/>
    <property type="project" value="TreeGrafter"/>
</dbReference>
<keyword evidence="4" id="KW-0945">Host-virus interaction</keyword>
<dbReference type="FunFam" id="3.30.430.20:FF:000001">
    <property type="entry name" value="cysteine-rich repeat secretory protein 3"/>
    <property type="match status" value="1"/>
</dbReference>
<evidence type="ECO:0000256" key="6">
    <source>
        <dbReference type="ARBA" id="ARBA00022729"/>
    </source>
</evidence>
<evidence type="ECO:0000256" key="8">
    <source>
        <dbReference type="ARBA" id="ARBA00022949"/>
    </source>
</evidence>
<dbReference type="GO" id="GO:0010497">
    <property type="term" value="P:plasmodesmata-mediated intercellular transport"/>
    <property type="evidence" value="ECO:0007669"/>
    <property type="project" value="UniProtKB-ARBA"/>
</dbReference>
<dbReference type="InterPro" id="IPR038408">
    <property type="entry name" value="GNK2_sf"/>
</dbReference>
<keyword evidence="17" id="KW-0808">Transferase</keyword>
<protein>
    <submittedName>
        <fullName evidence="17">Putative cysteine-rich repeat secretory protein 11</fullName>
        <ecNumber evidence="17">2.7.11.1</ecNumber>
    </submittedName>
</protein>
<dbReference type="CDD" id="cd23509">
    <property type="entry name" value="Gnk2-like"/>
    <property type="match status" value="2"/>
</dbReference>
<dbReference type="PROSITE" id="PS51473">
    <property type="entry name" value="GNK2"/>
    <property type="match status" value="2"/>
</dbReference>
<evidence type="ECO:0000256" key="7">
    <source>
        <dbReference type="ARBA" id="ARBA00022737"/>
    </source>
</evidence>
<dbReference type="Pfam" id="PF01657">
    <property type="entry name" value="Stress-antifung"/>
    <property type="match status" value="2"/>
</dbReference>
<dbReference type="AlphaFoldDB" id="A0A5B7B757"/>
<dbReference type="PANTHER" id="PTHR32080:SF36">
    <property type="entry name" value="PLASMODESMATA-LOCATED PROTEIN 1"/>
    <property type="match status" value="1"/>
</dbReference>
<evidence type="ECO:0000256" key="12">
    <source>
        <dbReference type="ARBA" id="ARBA00024184"/>
    </source>
</evidence>
<evidence type="ECO:0000256" key="15">
    <source>
        <dbReference type="SAM" id="SignalP"/>
    </source>
</evidence>
<evidence type="ECO:0000259" key="16">
    <source>
        <dbReference type="PROSITE" id="PS51473"/>
    </source>
</evidence>
<evidence type="ECO:0000256" key="3">
    <source>
        <dbReference type="ARBA" id="ARBA00022475"/>
    </source>
</evidence>
<reference evidence="17" key="1">
    <citation type="submission" date="2019-08" db="EMBL/GenBank/DDBJ databases">
        <title>Reference gene set and small RNA set construction with multiple tissues from Davidia involucrata Baill.</title>
        <authorList>
            <person name="Yang H."/>
            <person name="Zhou C."/>
            <person name="Li G."/>
            <person name="Wang J."/>
            <person name="Gao P."/>
            <person name="Wang M."/>
            <person name="Wang R."/>
            <person name="Zhao Y."/>
        </authorList>
    </citation>
    <scope>NUCLEOTIDE SEQUENCE</scope>
    <source>
        <tissue evidence="17">Mixed with DoveR01_LX</tissue>
    </source>
</reference>
<evidence type="ECO:0000256" key="10">
    <source>
        <dbReference type="ARBA" id="ARBA00023136"/>
    </source>
</evidence>
<dbReference type="InterPro" id="IPR051378">
    <property type="entry name" value="Cell2Cell_Antifungal"/>
</dbReference>
<keyword evidence="9 14" id="KW-1133">Transmembrane helix</keyword>
<feature type="chain" id="PRO_5022982506" evidence="15">
    <location>
        <begin position="28"/>
        <end position="290"/>
    </location>
</feature>
<keyword evidence="3" id="KW-1003">Cell membrane</keyword>
<comment type="similarity">
    <text evidence="13">Belongs to the cysteine-rich repeat secretory protein family. Plasmodesmata-located proteins (PDLD) subfamily.</text>
</comment>
<feature type="transmembrane region" description="Helical" evidence="14">
    <location>
        <begin position="257"/>
        <end position="281"/>
    </location>
</feature>
<evidence type="ECO:0000256" key="5">
    <source>
        <dbReference type="ARBA" id="ARBA00022692"/>
    </source>
</evidence>
<feature type="signal peptide" evidence="15">
    <location>
        <begin position="1"/>
        <end position="27"/>
    </location>
</feature>
<dbReference type="GO" id="GO:0004674">
    <property type="term" value="F:protein serine/threonine kinase activity"/>
    <property type="evidence" value="ECO:0007669"/>
    <property type="project" value="UniProtKB-EC"/>
</dbReference>
<proteinExistence type="inferred from homology"/>
<keyword evidence="5 14" id="KW-0812">Transmembrane</keyword>
<dbReference type="EMBL" id="GHES01033549">
    <property type="protein sequence ID" value="MPA64108.1"/>
    <property type="molecule type" value="Transcribed_RNA"/>
</dbReference>
<keyword evidence="6 15" id="KW-0732">Signal</keyword>
<evidence type="ECO:0000256" key="14">
    <source>
        <dbReference type="SAM" id="Phobius"/>
    </source>
</evidence>
<keyword evidence="2" id="KW-0813">Transport</keyword>
<evidence type="ECO:0000256" key="13">
    <source>
        <dbReference type="ARBA" id="ARBA00038393"/>
    </source>
</evidence>
<feature type="domain" description="Gnk2-homologous" evidence="16">
    <location>
        <begin position="30"/>
        <end position="133"/>
    </location>
</feature>
<keyword evidence="8" id="KW-0965">Cell junction</keyword>
<dbReference type="PANTHER" id="PTHR32080">
    <property type="entry name" value="ANTIFUNGAL PROTEIN GINKBILOBIN-2-LIKE"/>
    <property type="match status" value="1"/>
</dbReference>
<keyword evidence="10 14" id="KW-0472">Membrane</keyword>